<dbReference type="AlphaFoldDB" id="A0A9P9D7G1"/>
<dbReference type="EMBL" id="JAGMUV010000033">
    <property type="protein sequence ID" value="KAH7114103.1"/>
    <property type="molecule type" value="Genomic_DNA"/>
</dbReference>
<evidence type="ECO:0000313" key="4">
    <source>
        <dbReference type="Proteomes" id="UP000738349"/>
    </source>
</evidence>
<dbReference type="Proteomes" id="UP000738349">
    <property type="component" value="Unassembled WGS sequence"/>
</dbReference>
<dbReference type="OrthoDB" id="6428749at2759"/>
<accession>A0A9P9D7G1</accession>
<keyword evidence="4" id="KW-1185">Reference proteome</keyword>
<protein>
    <submittedName>
        <fullName evidence="3">Amidase</fullName>
    </submittedName>
</protein>
<evidence type="ECO:0000259" key="2">
    <source>
        <dbReference type="Pfam" id="PF01425"/>
    </source>
</evidence>
<dbReference type="InterPro" id="IPR000120">
    <property type="entry name" value="Amidase"/>
</dbReference>
<evidence type="ECO:0000313" key="3">
    <source>
        <dbReference type="EMBL" id="KAH7114103.1"/>
    </source>
</evidence>
<organism evidence="3 4">
    <name type="scientific">Dactylonectria macrodidyma</name>
    <dbReference type="NCBI Taxonomy" id="307937"/>
    <lineage>
        <taxon>Eukaryota</taxon>
        <taxon>Fungi</taxon>
        <taxon>Dikarya</taxon>
        <taxon>Ascomycota</taxon>
        <taxon>Pezizomycotina</taxon>
        <taxon>Sordariomycetes</taxon>
        <taxon>Hypocreomycetidae</taxon>
        <taxon>Hypocreales</taxon>
        <taxon>Nectriaceae</taxon>
        <taxon>Dactylonectria</taxon>
    </lineage>
</organism>
<gene>
    <name evidence="3" type="ORF">EDB81DRAFT_669919</name>
</gene>
<dbReference type="PANTHER" id="PTHR11895:SF7">
    <property type="entry name" value="GLUTAMYL-TRNA(GLN) AMIDOTRANSFERASE SUBUNIT A, MITOCHONDRIAL"/>
    <property type="match status" value="1"/>
</dbReference>
<dbReference type="PANTHER" id="PTHR11895">
    <property type="entry name" value="TRANSAMIDASE"/>
    <property type="match status" value="1"/>
</dbReference>
<dbReference type="InterPro" id="IPR023631">
    <property type="entry name" value="Amidase_dom"/>
</dbReference>
<dbReference type="SUPFAM" id="SSF75304">
    <property type="entry name" value="Amidase signature (AS) enzymes"/>
    <property type="match status" value="1"/>
</dbReference>
<reference evidence="3" key="1">
    <citation type="journal article" date="2021" name="Nat. Commun.">
        <title>Genetic determinants of endophytism in the Arabidopsis root mycobiome.</title>
        <authorList>
            <person name="Mesny F."/>
            <person name="Miyauchi S."/>
            <person name="Thiergart T."/>
            <person name="Pickel B."/>
            <person name="Atanasova L."/>
            <person name="Karlsson M."/>
            <person name="Huettel B."/>
            <person name="Barry K.W."/>
            <person name="Haridas S."/>
            <person name="Chen C."/>
            <person name="Bauer D."/>
            <person name="Andreopoulos W."/>
            <person name="Pangilinan J."/>
            <person name="LaButti K."/>
            <person name="Riley R."/>
            <person name="Lipzen A."/>
            <person name="Clum A."/>
            <person name="Drula E."/>
            <person name="Henrissat B."/>
            <person name="Kohler A."/>
            <person name="Grigoriev I.V."/>
            <person name="Martin F.M."/>
            <person name="Hacquard S."/>
        </authorList>
    </citation>
    <scope>NUCLEOTIDE SEQUENCE</scope>
    <source>
        <strain evidence="3">MPI-CAGE-AT-0147</strain>
    </source>
</reference>
<feature type="domain" description="Amidase" evidence="2">
    <location>
        <begin position="28"/>
        <end position="300"/>
    </location>
</feature>
<dbReference type="Pfam" id="PF01425">
    <property type="entry name" value="Amidase"/>
    <property type="match status" value="1"/>
</dbReference>
<evidence type="ECO:0000256" key="1">
    <source>
        <dbReference type="SAM" id="MobiDB-lite"/>
    </source>
</evidence>
<dbReference type="InterPro" id="IPR036928">
    <property type="entry name" value="AS_sf"/>
</dbReference>
<name>A0A9P9D7G1_9HYPO</name>
<sequence>MNPYQFTATEGLHKVQSGDLTVEDWASSCQTRISNRDGVVKAWAYINPEFIKQARYLDEVPHSQRGLLHGLPVTVKDIINVKGMPTQYGCRDFESDFSESDSSLVRLFRERGALILGKATTTQYGASSIGPDTCNPHDPTRTPGGSSSGSAAAVADGQAALGIGTQTGGSTIRPASFTGNYAVTFTVDTIPTEGQWPFAKSFDRPGFFARDLHIFMAILDVFKPDDVGQNSFTGIEGARFAVCKPMGWEQQAGEGTRAAIGDAAKLLRKHGATVEEFDLPTDFHDLPQLYDRTLRREAWETFVSIYYADKKALDKSILELLGDPRRLTDQERDEDTSRLEALRSLVDKILGPFTAIIAPSAVDEAPIGLENTGSYWFNKIWNALGVPMVNVPGFNGKNGMPIGVTLIAPRNQDRYLLDVAKEGGKIFASEGGWKNLVIERE</sequence>
<proteinExistence type="predicted"/>
<comment type="caution">
    <text evidence="3">The sequence shown here is derived from an EMBL/GenBank/DDBJ whole genome shotgun (WGS) entry which is preliminary data.</text>
</comment>
<feature type="region of interest" description="Disordered" evidence="1">
    <location>
        <begin position="127"/>
        <end position="151"/>
    </location>
</feature>
<dbReference type="Gene3D" id="3.90.1300.10">
    <property type="entry name" value="Amidase signature (AS) domain"/>
    <property type="match status" value="1"/>
</dbReference>
<dbReference type="GO" id="GO:0003824">
    <property type="term" value="F:catalytic activity"/>
    <property type="evidence" value="ECO:0007669"/>
    <property type="project" value="InterPro"/>
</dbReference>